<accession>A0A0B6YB06</accession>
<protein>
    <submittedName>
        <fullName evidence="1">Uncharacterized protein</fullName>
    </submittedName>
</protein>
<feature type="non-terminal residue" evidence="1">
    <location>
        <position position="1"/>
    </location>
</feature>
<organism evidence="1">
    <name type="scientific">Arion vulgaris</name>
    <dbReference type="NCBI Taxonomy" id="1028688"/>
    <lineage>
        <taxon>Eukaryota</taxon>
        <taxon>Metazoa</taxon>
        <taxon>Spiralia</taxon>
        <taxon>Lophotrochozoa</taxon>
        <taxon>Mollusca</taxon>
        <taxon>Gastropoda</taxon>
        <taxon>Heterobranchia</taxon>
        <taxon>Euthyneura</taxon>
        <taxon>Panpulmonata</taxon>
        <taxon>Eupulmonata</taxon>
        <taxon>Stylommatophora</taxon>
        <taxon>Helicina</taxon>
        <taxon>Arionoidea</taxon>
        <taxon>Arionidae</taxon>
        <taxon>Arion</taxon>
    </lineage>
</organism>
<evidence type="ECO:0000313" key="1">
    <source>
        <dbReference type="EMBL" id="CEK52971.1"/>
    </source>
</evidence>
<dbReference type="AlphaFoldDB" id="A0A0B6YB06"/>
<sequence length="61" mass="7294">EDTNIDIKLIRRFKVFGITLFKKNWVTEGRMRSAFNQRVTRTISMNILLQLLRKNEHLSVC</sequence>
<name>A0A0B6YB06_9EUPU</name>
<dbReference type="EMBL" id="HACG01006106">
    <property type="protein sequence ID" value="CEK52971.1"/>
    <property type="molecule type" value="Transcribed_RNA"/>
</dbReference>
<reference evidence="1" key="1">
    <citation type="submission" date="2014-12" db="EMBL/GenBank/DDBJ databases">
        <title>Insight into the proteome of Arion vulgaris.</title>
        <authorList>
            <person name="Aradska J."/>
            <person name="Bulat T."/>
            <person name="Smidak R."/>
            <person name="Sarate P."/>
            <person name="Gangsoo J."/>
            <person name="Sialana F."/>
            <person name="Bilban M."/>
            <person name="Lubec G."/>
        </authorList>
    </citation>
    <scope>NUCLEOTIDE SEQUENCE</scope>
    <source>
        <tissue evidence="1">Skin</tissue>
    </source>
</reference>
<gene>
    <name evidence="1" type="primary">ORF18636</name>
</gene>
<proteinExistence type="predicted"/>